<sequence length="63" mass="6670">MLLFIALVAFGFVMGVLVTGALACLVFGLLHDEAVKAVEGYGGMRLFTDVPMPEAPHFKASLS</sequence>
<gene>
    <name evidence="1" type="ORF">SAMN06295912_1574</name>
</gene>
<proteinExistence type="predicted"/>
<dbReference type="RefSeq" id="WP_089221398.1">
    <property type="nucleotide sequence ID" value="NZ_FZOS01000057.1"/>
</dbReference>
<reference evidence="2" key="1">
    <citation type="submission" date="2017-06" db="EMBL/GenBank/DDBJ databases">
        <authorList>
            <person name="Varghese N."/>
            <person name="Submissions S."/>
        </authorList>
    </citation>
    <scope>NUCLEOTIDE SEQUENCE [LARGE SCALE GENOMIC DNA]</scope>
    <source>
        <strain evidence="2">LNB2</strain>
    </source>
</reference>
<organism evidence="1 2">
    <name type="scientific">Edaphosphingomonas laterariae</name>
    <dbReference type="NCBI Taxonomy" id="861865"/>
    <lineage>
        <taxon>Bacteria</taxon>
        <taxon>Pseudomonadati</taxon>
        <taxon>Pseudomonadota</taxon>
        <taxon>Alphaproteobacteria</taxon>
        <taxon>Sphingomonadales</taxon>
        <taxon>Rhizorhabdaceae</taxon>
        <taxon>Edaphosphingomonas</taxon>
    </lineage>
</organism>
<evidence type="ECO:0000313" key="2">
    <source>
        <dbReference type="Proteomes" id="UP000198281"/>
    </source>
</evidence>
<name>A0A239KPK7_9SPHN</name>
<accession>A0A239KPK7</accession>
<dbReference type="Proteomes" id="UP000198281">
    <property type="component" value="Unassembled WGS sequence"/>
</dbReference>
<evidence type="ECO:0000313" key="1">
    <source>
        <dbReference type="EMBL" id="SNT19960.1"/>
    </source>
</evidence>
<dbReference type="OrthoDB" id="10011863at2"/>
<dbReference type="EMBL" id="FZOS01000057">
    <property type="protein sequence ID" value="SNT19960.1"/>
    <property type="molecule type" value="Genomic_DNA"/>
</dbReference>
<protein>
    <submittedName>
        <fullName evidence="1">Uncharacterized protein</fullName>
    </submittedName>
</protein>
<dbReference type="AlphaFoldDB" id="A0A239KPK7"/>
<keyword evidence="2" id="KW-1185">Reference proteome</keyword>